<sequence>MRYRIQPRRRGVARAKEFFSVLDPQTMHNAHTLCQCLTAAGDWAKR</sequence>
<evidence type="ECO:0000313" key="2">
    <source>
        <dbReference type="Proteomes" id="UP000320806"/>
    </source>
</evidence>
<gene>
    <name evidence="1" type="ORF">FB459_2188</name>
</gene>
<dbReference type="AlphaFoldDB" id="A0A542EH90"/>
<dbReference type="Proteomes" id="UP000320806">
    <property type="component" value="Unassembled WGS sequence"/>
</dbReference>
<evidence type="ECO:0000313" key="1">
    <source>
        <dbReference type="EMBL" id="TQJ14689.1"/>
    </source>
</evidence>
<proteinExistence type="predicted"/>
<keyword evidence="2" id="KW-1185">Reference proteome</keyword>
<organism evidence="1 2">
    <name type="scientific">Yimella lutea</name>
    <dbReference type="NCBI Taxonomy" id="587872"/>
    <lineage>
        <taxon>Bacteria</taxon>
        <taxon>Bacillati</taxon>
        <taxon>Actinomycetota</taxon>
        <taxon>Actinomycetes</taxon>
        <taxon>Micrococcales</taxon>
        <taxon>Dermacoccaceae</taxon>
        <taxon>Yimella</taxon>
    </lineage>
</organism>
<name>A0A542EH90_9MICO</name>
<reference evidence="1 2" key="1">
    <citation type="submission" date="2019-06" db="EMBL/GenBank/DDBJ databases">
        <title>Sequencing the genomes of 1000 actinobacteria strains.</title>
        <authorList>
            <person name="Klenk H.-P."/>
        </authorList>
    </citation>
    <scope>NUCLEOTIDE SEQUENCE [LARGE SCALE GENOMIC DNA]</scope>
    <source>
        <strain evidence="1 2">DSM 19828</strain>
    </source>
</reference>
<accession>A0A542EH90</accession>
<comment type="caution">
    <text evidence="1">The sequence shown here is derived from an EMBL/GenBank/DDBJ whole genome shotgun (WGS) entry which is preliminary data.</text>
</comment>
<protein>
    <submittedName>
        <fullName evidence="1">Uncharacterized protein</fullName>
    </submittedName>
</protein>
<dbReference type="EMBL" id="VFMO01000001">
    <property type="protein sequence ID" value="TQJ14689.1"/>
    <property type="molecule type" value="Genomic_DNA"/>
</dbReference>